<dbReference type="PRINTS" id="PR00237">
    <property type="entry name" value="GPCRRHODOPSN"/>
</dbReference>
<evidence type="ECO:0000313" key="9">
    <source>
        <dbReference type="Proteomes" id="UP001374579"/>
    </source>
</evidence>
<feature type="transmembrane region" description="Helical" evidence="6">
    <location>
        <begin position="32"/>
        <end position="54"/>
    </location>
</feature>
<organism evidence="8 9">
    <name type="scientific">Littorina saxatilis</name>
    <dbReference type="NCBI Taxonomy" id="31220"/>
    <lineage>
        <taxon>Eukaryota</taxon>
        <taxon>Metazoa</taxon>
        <taxon>Spiralia</taxon>
        <taxon>Lophotrochozoa</taxon>
        <taxon>Mollusca</taxon>
        <taxon>Gastropoda</taxon>
        <taxon>Caenogastropoda</taxon>
        <taxon>Littorinimorpha</taxon>
        <taxon>Littorinoidea</taxon>
        <taxon>Littorinidae</taxon>
        <taxon>Littorina</taxon>
    </lineage>
</organism>
<dbReference type="CDD" id="cd14978">
    <property type="entry name" value="7tmA_FMRFamide_R-like"/>
    <property type="match status" value="1"/>
</dbReference>
<dbReference type="PROSITE" id="PS50262">
    <property type="entry name" value="G_PROTEIN_RECEP_F1_2"/>
    <property type="match status" value="1"/>
</dbReference>
<comment type="subcellular location">
    <subcellularLocation>
        <location evidence="1">Membrane</location>
    </subcellularLocation>
</comment>
<feature type="transmembrane region" description="Helical" evidence="6">
    <location>
        <begin position="116"/>
        <end position="134"/>
    </location>
</feature>
<dbReference type="PANTHER" id="PTHR46641">
    <property type="entry name" value="FMRFAMIDE RECEPTOR-RELATED"/>
    <property type="match status" value="1"/>
</dbReference>
<keyword evidence="5" id="KW-0297">G-protein coupled receptor</keyword>
<evidence type="ECO:0000256" key="4">
    <source>
        <dbReference type="ARBA" id="ARBA00023136"/>
    </source>
</evidence>
<keyword evidence="3 6" id="KW-1133">Transmembrane helix</keyword>
<dbReference type="PANTHER" id="PTHR46641:SF25">
    <property type="entry name" value="CNMAMIDE RECEPTOR-RELATED"/>
    <property type="match status" value="1"/>
</dbReference>
<dbReference type="InterPro" id="IPR052954">
    <property type="entry name" value="GPCR-Ligand_Int"/>
</dbReference>
<dbReference type="Proteomes" id="UP001374579">
    <property type="component" value="Unassembled WGS sequence"/>
</dbReference>
<keyword evidence="5" id="KW-0675">Receptor</keyword>
<evidence type="ECO:0000256" key="5">
    <source>
        <dbReference type="RuleBase" id="RU000688"/>
    </source>
</evidence>
<feature type="domain" description="G-protein coupled receptors family 1 profile" evidence="7">
    <location>
        <begin position="14"/>
        <end position="281"/>
    </location>
</feature>
<keyword evidence="2 5" id="KW-0812">Transmembrane</keyword>
<dbReference type="GO" id="GO:0004930">
    <property type="term" value="F:G protein-coupled receptor activity"/>
    <property type="evidence" value="ECO:0007669"/>
    <property type="project" value="UniProtKB-KW"/>
</dbReference>
<evidence type="ECO:0000313" key="8">
    <source>
        <dbReference type="EMBL" id="KAK7111459.1"/>
    </source>
</evidence>
<name>A0AAN9BUL6_9CAEN</name>
<dbReference type="EMBL" id="JBAMIC010000002">
    <property type="protein sequence ID" value="KAK7111459.1"/>
    <property type="molecule type" value="Genomic_DNA"/>
</dbReference>
<dbReference type="GO" id="GO:0016020">
    <property type="term" value="C:membrane"/>
    <property type="evidence" value="ECO:0007669"/>
    <property type="project" value="UniProtKB-SubCell"/>
</dbReference>
<dbReference type="Gene3D" id="1.20.1070.10">
    <property type="entry name" value="Rhodopsin 7-helix transmembrane proteins"/>
    <property type="match status" value="1"/>
</dbReference>
<evidence type="ECO:0000256" key="6">
    <source>
        <dbReference type="SAM" id="Phobius"/>
    </source>
</evidence>
<dbReference type="SMART" id="SM01381">
    <property type="entry name" value="7TM_GPCR_Srsx"/>
    <property type="match status" value="1"/>
</dbReference>
<protein>
    <recommendedName>
        <fullName evidence="7">G-protein coupled receptors family 1 profile domain-containing protein</fullName>
    </recommendedName>
</protein>
<feature type="transmembrane region" description="Helical" evidence="6">
    <location>
        <begin position="221"/>
        <end position="243"/>
    </location>
</feature>
<comment type="caution">
    <text evidence="8">The sequence shown here is derived from an EMBL/GenBank/DDBJ whole genome shotgun (WGS) entry which is preliminary data.</text>
</comment>
<reference evidence="8 9" key="1">
    <citation type="submission" date="2024-02" db="EMBL/GenBank/DDBJ databases">
        <title>Chromosome-scale genome assembly of the rough periwinkle Littorina saxatilis.</title>
        <authorList>
            <person name="De Jode A."/>
            <person name="Faria R."/>
            <person name="Formenti G."/>
            <person name="Sims Y."/>
            <person name="Smith T.P."/>
            <person name="Tracey A."/>
            <person name="Wood J.M.D."/>
            <person name="Zagrodzka Z.B."/>
            <person name="Johannesson K."/>
            <person name="Butlin R.K."/>
            <person name="Leder E.H."/>
        </authorList>
    </citation>
    <scope>NUCLEOTIDE SEQUENCE [LARGE SCALE GENOMIC DNA]</scope>
    <source>
        <strain evidence="8">Snail1</strain>
        <tissue evidence="8">Muscle</tissue>
    </source>
</reference>
<keyword evidence="9" id="KW-1185">Reference proteome</keyword>
<dbReference type="PROSITE" id="PS00237">
    <property type="entry name" value="G_PROTEIN_RECEP_F1_1"/>
    <property type="match status" value="1"/>
</dbReference>
<evidence type="ECO:0000256" key="3">
    <source>
        <dbReference type="ARBA" id="ARBA00022989"/>
    </source>
</evidence>
<feature type="transmembrane region" description="Helical" evidence="6">
    <location>
        <begin position="74"/>
        <end position="96"/>
    </location>
</feature>
<accession>A0AAN9BUL6</accession>
<comment type="similarity">
    <text evidence="5">Belongs to the G-protein coupled receptor 1 family.</text>
</comment>
<dbReference type="AlphaFoldDB" id="A0AAN9BUL6"/>
<gene>
    <name evidence="8" type="ORF">V1264_011086</name>
</gene>
<evidence type="ECO:0000256" key="2">
    <source>
        <dbReference type="ARBA" id="ARBA00022692"/>
    </source>
</evidence>
<dbReference type="SUPFAM" id="SSF81321">
    <property type="entry name" value="Family A G protein-coupled receptor-like"/>
    <property type="match status" value="1"/>
</dbReference>
<evidence type="ECO:0000259" key="7">
    <source>
        <dbReference type="PROSITE" id="PS50262"/>
    </source>
</evidence>
<dbReference type="InterPro" id="IPR000276">
    <property type="entry name" value="GPCR_Rhodpsn"/>
</dbReference>
<keyword evidence="5" id="KW-0807">Transducer</keyword>
<dbReference type="Pfam" id="PF00001">
    <property type="entry name" value="7tm_1"/>
    <property type="match status" value="1"/>
</dbReference>
<feature type="transmembrane region" description="Helical" evidence="6">
    <location>
        <begin position="6"/>
        <end position="25"/>
    </location>
</feature>
<keyword evidence="4 6" id="KW-0472">Membrane</keyword>
<dbReference type="InterPro" id="IPR017452">
    <property type="entry name" value="GPCR_Rhodpsn_7TM"/>
</dbReference>
<proteinExistence type="inferred from homology"/>
<feature type="transmembrane region" description="Helical" evidence="6">
    <location>
        <begin position="169"/>
        <end position="188"/>
    </location>
</feature>
<evidence type="ECO:0000256" key="1">
    <source>
        <dbReference type="ARBA" id="ARBA00004370"/>
    </source>
</evidence>
<sequence>MTILSFVAGLGIIGNVLSLCVLLSPRMPRSSTYIYMATLSVTDSLVQVTNILFLVSKFPGHEVMVKGTCGLIFFLLYFSLHSNVVVMITMTAERYLAIRFPLKAMRWFTARRAKQAVAGVLLLTLLLNAHHLVIRRMTWNDYLKEDTCTLTGSSQQIHTYGLVWPWIDGSIYCFIPFISLVVFNVLIVKHMRQSRKFRWSNTRQSSDHSTRQGDPNRQITMMLLMVTCAFLVLVGPVATMLLVERYLWIRTSPREKAVYHLVRTILNNLSYTNHAINFLLYCLSGNRFRQEFIQLFCTRSSCRSSREEQQQRRENSLNADRTSPLVSLTHSLTSYTFTDQSVPSLNGGTPGTFSHI</sequence>